<keyword evidence="7 11" id="KW-0472">Membrane</keyword>
<dbReference type="PANTHER" id="PTHR24241:SF180">
    <property type="entry name" value="G-PROTEIN COUPLED RECEPTORS FAMILY 1 PROFILE DOMAIN-CONTAINING PROTEIN"/>
    <property type="match status" value="1"/>
</dbReference>
<dbReference type="InterPro" id="IPR000276">
    <property type="entry name" value="GPCR_Rhodpsn"/>
</dbReference>
<comment type="subcellular location">
    <subcellularLocation>
        <location evidence="1">Cell membrane</location>
        <topology evidence="1">Multi-pass membrane protein</topology>
    </subcellularLocation>
</comment>
<evidence type="ECO:0000256" key="10">
    <source>
        <dbReference type="RuleBase" id="RU000688"/>
    </source>
</evidence>
<keyword evidence="13" id="KW-1185">Reference proteome</keyword>
<evidence type="ECO:0000313" key="14">
    <source>
        <dbReference type="RefSeq" id="XP_022253640.1"/>
    </source>
</evidence>
<evidence type="ECO:0000313" key="13">
    <source>
        <dbReference type="Proteomes" id="UP000694941"/>
    </source>
</evidence>
<evidence type="ECO:0000256" key="11">
    <source>
        <dbReference type="SAM" id="Phobius"/>
    </source>
</evidence>
<dbReference type="GeneID" id="106469416"/>
<evidence type="ECO:0000256" key="8">
    <source>
        <dbReference type="ARBA" id="ARBA00023170"/>
    </source>
</evidence>
<feature type="transmembrane region" description="Helical" evidence="11">
    <location>
        <begin position="166"/>
        <end position="186"/>
    </location>
</feature>
<keyword evidence="6 10" id="KW-0297">G-protein coupled receptor</keyword>
<dbReference type="PROSITE" id="PS50262">
    <property type="entry name" value="G_PROTEIN_RECEP_F1_2"/>
    <property type="match status" value="1"/>
</dbReference>
<comment type="similarity">
    <text evidence="2 10">Belongs to the G-protein coupled receptor 1 family.</text>
</comment>
<keyword evidence="3" id="KW-1003">Cell membrane</keyword>
<dbReference type="PROSITE" id="PS00237">
    <property type="entry name" value="G_PROTEIN_RECEP_F1_1"/>
    <property type="match status" value="1"/>
</dbReference>
<dbReference type="Pfam" id="PF00001">
    <property type="entry name" value="7tm_1"/>
    <property type="match status" value="1"/>
</dbReference>
<proteinExistence type="inferred from homology"/>
<accession>A0ABM1TCN4</accession>
<dbReference type="PRINTS" id="PR01012">
    <property type="entry name" value="NRPEPTIDEYR"/>
</dbReference>
<dbReference type="SUPFAM" id="SSF81321">
    <property type="entry name" value="Family A G protein-coupled receptor-like"/>
    <property type="match status" value="1"/>
</dbReference>
<keyword evidence="5 11" id="KW-1133">Transmembrane helix</keyword>
<feature type="transmembrane region" description="Helical" evidence="11">
    <location>
        <begin position="284"/>
        <end position="303"/>
    </location>
</feature>
<dbReference type="Proteomes" id="UP000694941">
    <property type="component" value="Unplaced"/>
</dbReference>
<feature type="transmembrane region" description="Helical" evidence="11">
    <location>
        <begin position="127"/>
        <end position="145"/>
    </location>
</feature>
<evidence type="ECO:0000256" key="7">
    <source>
        <dbReference type="ARBA" id="ARBA00023136"/>
    </source>
</evidence>
<name>A0ABM1TCN4_LIMPO</name>
<organism evidence="13 14">
    <name type="scientific">Limulus polyphemus</name>
    <name type="common">Atlantic horseshoe crab</name>
    <dbReference type="NCBI Taxonomy" id="6850"/>
    <lineage>
        <taxon>Eukaryota</taxon>
        <taxon>Metazoa</taxon>
        <taxon>Ecdysozoa</taxon>
        <taxon>Arthropoda</taxon>
        <taxon>Chelicerata</taxon>
        <taxon>Merostomata</taxon>
        <taxon>Xiphosura</taxon>
        <taxon>Limulidae</taxon>
        <taxon>Limulus</taxon>
    </lineage>
</organism>
<evidence type="ECO:0000256" key="4">
    <source>
        <dbReference type="ARBA" id="ARBA00022692"/>
    </source>
</evidence>
<evidence type="ECO:0000256" key="9">
    <source>
        <dbReference type="ARBA" id="ARBA00023224"/>
    </source>
</evidence>
<dbReference type="Gene3D" id="1.20.1070.10">
    <property type="entry name" value="Rhodopsin 7-helix transmembrane proteins"/>
    <property type="match status" value="1"/>
</dbReference>
<feature type="transmembrane region" description="Helical" evidence="11">
    <location>
        <begin position="86"/>
        <end position="107"/>
    </location>
</feature>
<keyword evidence="9 10" id="KW-0807">Transducer</keyword>
<dbReference type="CDD" id="cd14993">
    <property type="entry name" value="7tmA_CCKR-like"/>
    <property type="match status" value="1"/>
</dbReference>
<keyword evidence="4 10" id="KW-0812">Transmembrane</keyword>
<evidence type="ECO:0000256" key="3">
    <source>
        <dbReference type="ARBA" id="ARBA00022475"/>
    </source>
</evidence>
<feature type="domain" description="G-protein coupled receptors family 1 profile" evidence="12">
    <location>
        <begin position="66"/>
        <end position="344"/>
    </location>
</feature>
<dbReference type="PANTHER" id="PTHR24241">
    <property type="entry name" value="NEUROPEPTIDE RECEPTOR-RELATED G-PROTEIN COUPLED RECEPTOR"/>
    <property type="match status" value="1"/>
</dbReference>
<protein>
    <submittedName>
        <fullName evidence="14">Gastrin/cholecystokinin type B receptor-like</fullName>
    </submittedName>
</protein>
<evidence type="ECO:0000256" key="6">
    <source>
        <dbReference type="ARBA" id="ARBA00023040"/>
    </source>
</evidence>
<evidence type="ECO:0000256" key="1">
    <source>
        <dbReference type="ARBA" id="ARBA00004651"/>
    </source>
</evidence>
<dbReference type="PRINTS" id="PR00237">
    <property type="entry name" value="GPCRRHODOPSN"/>
</dbReference>
<evidence type="ECO:0000256" key="2">
    <source>
        <dbReference type="ARBA" id="ARBA00010663"/>
    </source>
</evidence>
<evidence type="ECO:0000256" key="5">
    <source>
        <dbReference type="ARBA" id="ARBA00022989"/>
    </source>
</evidence>
<sequence>MHGVGPVASLPGCRWFDFNVAMHGVGPVASLPGCRWFDFNVAMHGVGPVETLLVFCRYGILVSELHCSVALSVLRRYRQMRKLSNSLLITLSTADLLVALVCMPMAVGSTTYRLWIFGDVMCKLTNYLQGVAVSASVFTMTVMSIDRYVVICHPITFRKCFCRRHFRWGIVFLWLVAFGIFVPMLVVRQTGGFSLSTPINNTEVAFVYCVEVWQDIWGRRIYGLATFLIVNVFPAVIMFSAYSKIGIQLCDQKVELTRDQSFGHILRKQTSSFRLKNIIQCRRVVARRFVILTLVFAICWVPYNITTLLMDFPLQQGVHEYLMAFLPFGLLLGHANSAINPLLYCWLNRKFGRCFRELLRCRKRSAFQRDRAMAFYHADIR</sequence>
<reference evidence="14" key="1">
    <citation type="submission" date="2025-08" db="UniProtKB">
        <authorList>
            <consortium name="RefSeq"/>
        </authorList>
    </citation>
    <scope>IDENTIFICATION</scope>
    <source>
        <tissue evidence="14">Muscle</tissue>
    </source>
</reference>
<dbReference type="InterPro" id="IPR017452">
    <property type="entry name" value="GPCR_Rhodpsn_7TM"/>
</dbReference>
<feature type="transmembrane region" description="Helical" evidence="11">
    <location>
        <begin position="221"/>
        <end position="242"/>
    </location>
</feature>
<evidence type="ECO:0000259" key="12">
    <source>
        <dbReference type="PROSITE" id="PS50262"/>
    </source>
</evidence>
<gene>
    <name evidence="14" type="primary">LOC106469416</name>
</gene>
<dbReference type="InterPro" id="IPR000611">
    <property type="entry name" value="NPY_rcpt"/>
</dbReference>
<dbReference type="RefSeq" id="XP_022253640.1">
    <property type="nucleotide sequence ID" value="XM_022397932.1"/>
</dbReference>
<feature type="transmembrane region" description="Helical" evidence="11">
    <location>
        <begin position="323"/>
        <end position="347"/>
    </location>
</feature>
<keyword evidence="8 10" id="KW-0675">Receptor</keyword>